<organism evidence="10 11">
    <name type="scientific">Allosphingosinicella ginsenosidimutans</name>
    <dbReference type="NCBI Taxonomy" id="1176539"/>
    <lineage>
        <taxon>Bacteria</taxon>
        <taxon>Pseudomonadati</taxon>
        <taxon>Pseudomonadota</taxon>
        <taxon>Alphaproteobacteria</taxon>
        <taxon>Sphingomonadales</taxon>
        <taxon>Sphingomonadaceae</taxon>
        <taxon>Allosphingosinicella</taxon>
    </lineage>
</organism>
<feature type="transmembrane region" description="Helical" evidence="8">
    <location>
        <begin position="214"/>
        <end position="240"/>
    </location>
</feature>
<accession>A0A5C6TTX1</accession>
<keyword evidence="6 8" id="KW-1133">Transmembrane helix</keyword>
<evidence type="ECO:0000256" key="2">
    <source>
        <dbReference type="ARBA" id="ARBA00005745"/>
    </source>
</evidence>
<evidence type="ECO:0000256" key="7">
    <source>
        <dbReference type="ARBA" id="ARBA00023136"/>
    </source>
</evidence>
<keyword evidence="7 8" id="KW-0472">Membrane</keyword>
<proteinExistence type="inferred from homology"/>
<comment type="subcellular location">
    <subcellularLocation>
        <location evidence="1">Cell inner membrane</location>
        <topology evidence="1">Multi-pass membrane protein</topology>
    </subcellularLocation>
</comment>
<dbReference type="OrthoDB" id="9805682at2"/>
<keyword evidence="11" id="KW-1185">Reference proteome</keyword>
<gene>
    <name evidence="10" type="primary">gspF</name>
    <name evidence="10" type="ORF">FRZ32_09585</name>
</gene>
<dbReference type="FunFam" id="1.20.81.30:FF:000001">
    <property type="entry name" value="Type II secretion system protein F"/>
    <property type="match status" value="2"/>
</dbReference>
<dbReference type="RefSeq" id="WP_147043292.1">
    <property type="nucleotide sequence ID" value="NZ_BAABIR010000004.1"/>
</dbReference>
<dbReference type="GO" id="GO:0015627">
    <property type="term" value="C:type II protein secretion system complex"/>
    <property type="evidence" value="ECO:0007669"/>
    <property type="project" value="InterPro"/>
</dbReference>
<evidence type="ECO:0000313" key="10">
    <source>
        <dbReference type="EMBL" id="TXC63884.1"/>
    </source>
</evidence>
<dbReference type="PANTHER" id="PTHR30012:SF0">
    <property type="entry name" value="TYPE II SECRETION SYSTEM PROTEIN F-RELATED"/>
    <property type="match status" value="1"/>
</dbReference>
<evidence type="ECO:0000256" key="5">
    <source>
        <dbReference type="ARBA" id="ARBA00022692"/>
    </source>
</evidence>
<feature type="transmembrane region" description="Helical" evidence="8">
    <location>
        <begin position="172"/>
        <end position="194"/>
    </location>
</feature>
<evidence type="ECO:0000256" key="8">
    <source>
        <dbReference type="SAM" id="Phobius"/>
    </source>
</evidence>
<reference evidence="10 11" key="1">
    <citation type="journal article" date="2015" name="J. Microbiol.">
        <title>Sphingosinicella ginsenosidimutans sp. nov., with ginsenoside converting activity.</title>
        <authorList>
            <person name="Kim J.K."/>
            <person name="Kang M.S."/>
            <person name="Park S.C."/>
            <person name="Kim K.M."/>
            <person name="Choi K."/>
            <person name="Yoon M.H."/>
            <person name="Im W.T."/>
        </authorList>
    </citation>
    <scope>NUCLEOTIDE SEQUENCE [LARGE SCALE GENOMIC DNA]</scope>
    <source>
        <strain evidence="10 11">BS-11</strain>
    </source>
</reference>
<protein>
    <submittedName>
        <fullName evidence="10">Type II secretion system protein GspF</fullName>
    </submittedName>
</protein>
<evidence type="ECO:0000256" key="6">
    <source>
        <dbReference type="ARBA" id="ARBA00022989"/>
    </source>
</evidence>
<dbReference type="InterPro" id="IPR003004">
    <property type="entry name" value="GspF/PilC"/>
</dbReference>
<feature type="domain" description="Type II secretion system protein GspF" evidence="9">
    <location>
        <begin position="73"/>
        <end position="195"/>
    </location>
</feature>
<dbReference type="NCBIfam" id="TIGR02120">
    <property type="entry name" value="GspF"/>
    <property type="match status" value="1"/>
</dbReference>
<feature type="domain" description="Type II secretion system protein GspF" evidence="9">
    <location>
        <begin position="276"/>
        <end position="397"/>
    </location>
</feature>
<dbReference type="InterPro" id="IPR042094">
    <property type="entry name" value="T2SS_GspF_sf"/>
</dbReference>
<name>A0A5C6TTX1_9SPHN</name>
<dbReference type="EMBL" id="VOQQ01000001">
    <property type="protein sequence ID" value="TXC63884.1"/>
    <property type="molecule type" value="Genomic_DNA"/>
</dbReference>
<comment type="caution">
    <text evidence="10">The sequence shown here is derived from an EMBL/GenBank/DDBJ whole genome shotgun (WGS) entry which is preliminary data.</text>
</comment>
<evidence type="ECO:0000256" key="3">
    <source>
        <dbReference type="ARBA" id="ARBA00022475"/>
    </source>
</evidence>
<evidence type="ECO:0000259" key="9">
    <source>
        <dbReference type="Pfam" id="PF00482"/>
    </source>
</evidence>
<comment type="similarity">
    <text evidence="2">Belongs to the GSP F family.</text>
</comment>
<dbReference type="InterPro" id="IPR018076">
    <property type="entry name" value="T2SS_GspF_dom"/>
</dbReference>
<dbReference type="Proteomes" id="UP000321249">
    <property type="component" value="Unassembled WGS sequence"/>
</dbReference>
<sequence length="408" mass="44452">MPDYAWVGLDTAGRERRGAVRAETSEAARAQLNARRLYVVRIEEAAESVPAPPLLSRDLFQRKRLSARQLALFTRQLATLIQVAPLEEALRTLSRQSERDDVRAILGHVHAGVVEGRRLSEAMAREPKSFPPLYRAMVSAGEGSGMLPAILERLAAWLERQAAVRGKVLSTLAYPVILAIVAAFVVLALMIFVVPRVVEQFQDIGQRLPLLTRIVIGISHFLAHWWWALLIAAAVLVLLAGRALKEEGPRLKFDAALLKLPLIGRLIRDLHAARMARTLSTMVAARLPLLEGLRLTTGTVHNRVLRNASAEIAETVRTGGSLSGALRKTGVFPPLLVYLAASGEASGRLDLMLERAADYLEREFDSFTSSALSLLEPAIIIVMGGVVAVIVLSILLPILQLDTLAGGL</sequence>
<keyword evidence="5 8" id="KW-0812">Transmembrane</keyword>
<dbReference type="GO" id="GO:0005886">
    <property type="term" value="C:plasma membrane"/>
    <property type="evidence" value="ECO:0007669"/>
    <property type="project" value="UniProtKB-SubCell"/>
</dbReference>
<dbReference type="Gene3D" id="1.20.81.30">
    <property type="entry name" value="Type II secretion system (T2SS), domain F"/>
    <property type="match status" value="2"/>
</dbReference>
<keyword evidence="3" id="KW-1003">Cell membrane</keyword>
<dbReference type="PANTHER" id="PTHR30012">
    <property type="entry name" value="GENERAL SECRETION PATHWAY PROTEIN"/>
    <property type="match status" value="1"/>
</dbReference>
<dbReference type="PRINTS" id="PR00812">
    <property type="entry name" value="BCTERIALGSPF"/>
</dbReference>
<evidence type="ECO:0000313" key="11">
    <source>
        <dbReference type="Proteomes" id="UP000321249"/>
    </source>
</evidence>
<dbReference type="InterPro" id="IPR011850">
    <property type="entry name" value="T2SS_GspF"/>
</dbReference>
<keyword evidence="4" id="KW-0997">Cell inner membrane</keyword>
<dbReference type="Pfam" id="PF00482">
    <property type="entry name" value="T2SSF"/>
    <property type="match status" value="2"/>
</dbReference>
<dbReference type="GO" id="GO:0015628">
    <property type="term" value="P:protein secretion by the type II secretion system"/>
    <property type="evidence" value="ECO:0007669"/>
    <property type="project" value="InterPro"/>
</dbReference>
<feature type="transmembrane region" description="Helical" evidence="8">
    <location>
        <begin position="378"/>
        <end position="399"/>
    </location>
</feature>
<evidence type="ECO:0000256" key="4">
    <source>
        <dbReference type="ARBA" id="ARBA00022519"/>
    </source>
</evidence>
<evidence type="ECO:0000256" key="1">
    <source>
        <dbReference type="ARBA" id="ARBA00004429"/>
    </source>
</evidence>
<dbReference type="AlphaFoldDB" id="A0A5C6TTX1"/>